<evidence type="ECO:0000256" key="2">
    <source>
        <dbReference type="PIRSR" id="PIRSR640198-2"/>
    </source>
</evidence>
<dbReference type="PROSITE" id="PS51459">
    <property type="entry name" value="FIDO"/>
    <property type="match status" value="1"/>
</dbReference>
<dbReference type="InterPro" id="IPR036388">
    <property type="entry name" value="WH-like_DNA-bd_sf"/>
</dbReference>
<name>A0A1F7ICD0_9BACT</name>
<evidence type="ECO:0000259" key="3">
    <source>
        <dbReference type="PROSITE" id="PS51459"/>
    </source>
</evidence>
<keyword evidence="2" id="KW-0547">Nucleotide-binding</keyword>
<dbReference type="SUPFAM" id="SSF46785">
    <property type="entry name" value="Winged helix' DNA-binding domain"/>
    <property type="match status" value="1"/>
</dbReference>
<reference evidence="4 5" key="1">
    <citation type="journal article" date="2016" name="Nat. Commun.">
        <title>Thousands of microbial genomes shed light on interconnected biogeochemical processes in an aquifer system.</title>
        <authorList>
            <person name="Anantharaman K."/>
            <person name="Brown C.T."/>
            <person name="Hug L.A."/>
            <person name="Sharon I."/>
            <person name="Castelle C.J."/>
            <person name="Probst A.J."/>
            <person name="Thomas B.C."/>
            <person name="Singh A."/>
            <person name="Wilkins M.J."/>
            <person name="Karaoz U."/>
            <person name="Brodie E.L."/>
            <person name="Williams K.H."/>
            <person name="Hubbard S.S."/>
            <person name="Banfield J.F."/>
        </authorList>
    </citation>
    <scope>NUCLEOTIDE SEQUENCE [LARGE SCALE GENOMIC DNA]</scope>
</reference>
<organism evidence="4 5">
    <name type="scientific">Candidatus Roizmanbacteria bacterium RIFCSPLOWO2_01_FULL_37_12</name>
    <dbReference type="NCBI Taxonomy" id="1802056"/>
    <lineage>
        <taxon>Bacteria</taxon>
        <taxon>Candidatus Roizmaniibacteriota</taxon>
    </lineage>
</organism>
<dbReference type="AlphaFoldDB" id="A0A1F7ICD0"/>
<proteinExistence type="predicted"/>
<dbReference type="InterPro" id="IPR003812">
    <property type="entry name" value="Fido"/>
</dbReference>
<dbReference type="PANTHER" id="PTHR13504">
    <property type="entry name" value="FIDO DOMAIN-CONTAINING PROTEIN DDB_G0283145"/>
    <property type="match status" value="1"/>
</dbReference>
<evidence type="ECO:0000256" key="1">
    <source>
        <dbReference type="PIRSR" id="PIRSR640198-1"/>
    </source>
</evidence>
<accession>A0A1F7ICD0</accession>
<feature type="domain" description="Fido" evidence="3">
    <location>
        <begin position="110"/>
        <end position="271"/>
    </location>
</feature>
<dbReference type="InterPro" id="IPR036597">
    <property type="entry name" value="Fido-like_dom_sf"/>
</dbReference>
<comment type="caution">
    <text evidence="4">The sequence shown here is derived from an EMBL/GenBank/DDBJ whole genome shotgun (WGS) entry which is preliminary data.</text>
</comment>
<evidence type="ECO:0000313" key="4">
    <source>
        <dbReference type="EMBL" id="OGK41011.1"/>
    </source>
</evidence>
<gene>
    <name evidence="4" type="ORF">A2954_06655</name>
</gene>
<feature type="active site" evidence="1">
    <location>
        <position position="202"/>
    </location>
</feature>
<keyword evidence="2" id="KW-0067">ATP-binding</keyword>
<dbReference type="EMBL" id="MGAG01000016">
    <property type="protein sequence ID" value="OGK41011.1"/>
    <property type="molecule type" value="Genomic_DNA"/>
</dbReference>
<dbReference type="Gene3D" id="1.10.3290.10">
    <property type="entry name" value="Fido-like domain"/>
    <property type="match status" value="1"/>
</dbReference>
<dbReference type="InterPro" id="IPR036390">
    <property type="entry name" value="WH_DNA-bd_sf"/>
</dbReference>
<dbReference type="PANTHER" id="PTHR13504:SF38">
    <property type="entry name" value="FIDO DOMAIN-CONTAINING PROTEIN"/>
    <property type="match status" value="1"/>
</dbReference>
<dbReference type="InterPro" id="IPR054760">
    <property type="entry name" value="DIP2311-like_C"/>
</dbReference>
<feature type="binding site" evidence="2">
    <location>
        <begin position="206"/>
        <end position="213"/>
    </location>
    <ligand>
        <name>ATP</name>
        <dbReference type="ChEBI" id="CHEBI:30616"/>
    </ligand>
</feature>
<dbReference type="SUPFAM" id="SSF140931">
    <property type="entry name" value="Fic-like"/>
    <property type="match status" value="1"/>
</dbReference>
<dbReference type="Pfam" id="PF02661">
    <property type="entry name" value="Fic"/>
    <property type="match status" value="1"/>
</dbReference>
<dbReference type="Gene3D" id="1.10.10.10">
    <property type="entry name" value="Winged helix-like DNA-binding domain superfamily/Winged helix DNA-binding domain"/>
    <property type="match status" value="1"/>
</dbReference>
<evidence type="ECO:0000313" key="5">
    <source>
        <dbReference type="Proteomes" id="UP000177698"/>
    </source>
</evidence>
<dbReference type="Pfam" id="PF22168">
    <property type="entry name" value="DIP2311-like_C"/>
    <property type="match status" value="1"/>
</dbReference>
<sequence length="353" mass="41288">MKVQNKFEKRLEVIPSSILLLIAQIDELKGRWSAGTNLHPQILGRLKRSVLITSTGASTRIEGAKLSDEDVEKFMLGIDVQRFTDRDSQEVRGYYELLQNVFNSWESIRLSEGLIKHFHKELLKYVKKDIFHSGQYKQTENKVRMINTKGEVIGTIFNTTPVHLTPIKMQELTEWTIDVWQKKQYHPLLIIGNFIVEFLIIHPFSDGNGRLSRILTNLLLLQSGYLYIPYISHEKFIEDNKLDYYLALRKSQKTFNIDNEDITTWLGFFLKILLKQSEEAVVLLSSEQTEKILSEKQLSIWKHIQKVREITPRELIKKTGIVRPTLNQALDKLIKLKKIQRIGMGRSTRYRDY</sequence>
<dbReference type="STRING" id="1802056.A2954_06655"/>
<dbReference type="GO" id="GO:0005524">
    <property type="term" value="F:ATP binding"/>
    <property type="evidence" value="ECO:0007669"/>
    <property type="project" value="UniProtKB-KW"/>
</dbReference>
<dbReference type="Proteomes" id="UP000177698">
    <property type="component" value="Unassembled WGS sequence"/>
</dbReference>
<protein>
    <recommendedName>
        <fullName evidence="3">Fido domain-containing protein</fullName>
    </recommendedName>
</protein>
<dbReference type="InterPro" id="IPR040198">
    <property type="entry name" value="Fido_containing"/>
</dbReference>